<accession>A0A1T4MBE3</accession>
<dbReference type="InterPro" id="IPR012381">
    <property type="entry name" value="EutP_PduV"/>
</dbReference>
<dbReference type="GO" id="GO:0005524">
    <property type="term" value="F:ATP binding"/>
    <property type="evidence" value="ECO:0007669"/>
    <property type="project" value="UniProtKB-UniRule"/>
</dbReference>
<dbReference type="NCBIfam" id="TIGR02528">
    <property type="entry name" value="EutP"/>
    <property type="match status" value="1"/>
</dbReference>
<dbReference type="PANTHER" id="PTHR40453">
    <property type="entry name" value="PROTEIN YOEF"/>
    <property type="match status" value="1"/>
</dbReference>
<sequence length="138" mass="15762">MKIMLIGRTGAGKTTLKQRILNREVKYHKTQMIDYDENIIDTPGEYIENKGYYRALNVVSMDADVIIFIQSSTDEDTLFPPNFSNMFLGKKIVGVITKGDLQGNLNRARNFLQNAGVENIIEITPEKKSIEELREILH</sequence>
<gene>
    <name evidence="2" type="ORF">SAMN02745174_01140</name>
</gene>
<keyword evidence="3" id="KW-1185">Reference proteome</keyword>
<name>A0A1T4MBE3_9FUSO</name>
<dbReference type="PANTHER" id="PTHR40453:SF1">
    <property type="entry name" value="PROTEIN YOEF"/>
    <property type="match status" value="1"/>
</dbReference>
<dbReference type="CDD" id="cd00882">
    <property type="entry name" value="Ras_like_GTPase"/>
    <property type="match status" value="1"/>
</dbReference>
<dbReference type="InterPro" id="IPR027417">
    <property type="entry name" value="P-loop_NTPase"/>
</dbReference>
<dbReference type="RefSeq" id="WP_078693639.1">
    <property type="nucleotide sequence ID" value="NZ_FUWX01000008.1"/>
</dbReference>
<keyword evidence="1" id="KW-0547">Nucleotide-binding</keyword>
<dbReference type="Pfam" id="PF10662">
    <property type="entry name" value="PduV-EutP"/>
    <property type="match status" value="1"/>
</dbReference>
<dbReference type="Gene3D" id="3.40.50.300">
    <property type="entry name" value="P-loop containing nucleotide triphosphate hydrolases"/>
    <property type="match status" value="1"/>
</dbReference>
<dbReference type="PIRSF" id="PIRSF036409">
    <property type="entry name" value="EutP_PduV"/>
    <property type="match status" value="1"/>
</dbReference>
<reference evidence="2 3" key="1">
    <citation type="submission" date="2017-02" db="EMBL/GenBank/DDBJ databases">
        <authorList>
            <person name="Peterson S.W."/>
        </authorList>
    </citation>
    <scope>NUCLEOTIDE SEQUENCE [LARGE SCALE GENOMIC DNA]</scope>
    <source>
        <strain evidence="2 3">ATCC 700028</strain>
    </source>
</reference>
<protein>
    <submittedName>
        <fullName evidence="2">Ethanolamine utilization protein EutP</fullName>
    </submittedName>
</protein>
<organism evidence="2 3">
    <name type="scientific">Cetobacterium ceti</name>
    <dbReference type="NCBI Taxonomy" id="180163"/>
    <lineage>
        <taxon>Bacteria</taxon>
        <taxon>Fusobacteriati</taxon>
        <taxon>Fusobacteriota</taxon>
        <taxon>Fusobacteriia</taxon>
        <taxon>Fusobacteriales</taxon>
        <taxon>Fusobacteriaceae</taxon>
        <taxon>Cetobacterium</taxon>
    </lineage>
</organism>
<dbReference type="EMBL" id="FUWX01000008">
    <property type="protein sequence ID" value="SJZ64225.1"/>
    <property type="molecule type" value="Genomic_DNA"/>
</dbReference>
<evidence type="ECO:0000313" key="2">
    <source>
        <dbReference type="EMBL" id="SJZ64225.1"/>
    </source>
</evidence>
<dbReference type="OrthoDB" id="6179at2"/>
<dbReference type="STRING" id="180163.SAMN02745174_01140"/>
<dbReference type="AlphaFoldDB" id="A0A1T4MBE3"/>
<evidence type="ECO:0000313" key="3">
    <source>
        <dbReference type="Proteomes" id="UP000191153"/>
    </source>
</evidence>
<dbReference type="GO" id="GO:0006576">
    <property type="term" value="P:biogenic amine metabolic process"/>
    <property type="evidence" value="ECO:0007669"/>
    <property type="project" value="InterPro"/>
</dbReference>
<dbReference type="SUPFAM" id="SSF52540">
    <property type="entry name" value="P-loop containing nucleoside triphosphate hydrolases"/>
    <property type="match status" value="1"/>
</dbReference>
<proteinExistence type="inferred from homology"/>
<comment type="similarity">
    <text evidence="1">Belongs to the EutP/PduV family.</text>
</comment>
<evidence type="ECO:0000256" key="1">
    <source>
        <dbReference type="PIRNR" id="PIRNR036409"/>
    </source>
</evidence>
<dbReference type="Proteomes" id="UP000191153">
    <property type="component" value="Unassembled WGS sequence"/>
</dbReference>